<dbReference type="EMBL" id="CP022530">
    <property type="protein sequence ID" value="ASP38239.1"/>
    <property type="molecule type" value="Genomic_DNA"/>
</dbReference>
<dbReference type="Proteomes" id="UP000202440">
    <property type="component" value="Chromosome"/>
</dbReference>
<dbReference type="RefSeq" id="WP_094059438.1">
    <property type="nucleotide sequence ID" value="NZ_CP022530.1"/>
</dbReference>
<sequence length="346" mass="38644">MITTFHRQLIVLTALSLPTLWLSGCSSQPDIPVHEVEYQRYLDENTQAVQRQQQQALDTAEQALKQSEAQRLSFFSPGYAQQLEQAVSASRQASLTGEHQTLINKANEASNLLELALANKKQVEKLFENVLQRLAQVRELQADKVQRRQYQQFLQNLQTHFLALEAQQSPTETELNALLIQLEQLQRSTLLARYWQPAHSTLEQAASEGAAAAAAQTYQRASALVDDTGSYIQLQQGDPQEAARKGLEALRHAQQALFVSREAKRLQNLNPSQAEQAVLRFEQLLHQISQGLDGKDRRHMSLQDQMLSIKQRLDELQRQTTPSAAVPPAPAASSTPSNNAGEQSAP</sequence>
<feature type="region of interest" description="Disordered" evidence="2">
    <location>
        <begin position="316"/>
        <end position="346"/>
    </location>
</feature>
<gene>
    <name evidence="3" type="ORF">CHH28_05895</name>
</gene>
<evidence type="ECO:0000256" key="1">
    <source>
        <dbReference type="SAM" id="Coils"/>
    </source>
</evidence>
<keyword evidence="4" id="KW-1185">Reference proteome</keyword>
<organism evidence="3 4">
    <name type="scientific">Bacterioplanes sanyensis</name>
    <dbReference type="NCBI Taxonomy" id="1249553"/>
    <lineage>
        <taxon>Bacteria</taxon>
        <taxon>Pseudomonadati</taxon>
        <taxon>Pseudomonadota</taxon>
        <taxon>Gammaproteobacteria</taxon>
        <taxon>Oceanospirillales</taxon>
        <taxon>Oceanospirillaceae</taxon>
        <taxon>Bacterioplanes</taxon>
    </lineage>
</organism>
<dbReference type="AlphaFoldDB" id="A0A222FHJ7"/>
<evidence type="ECO:0000256" key="2">
    <source>
        <dbReference type="SAM" id="MobiDB-lite"/>
    </source>
</evidence>
<feature type="coiled-coil region" evidence="1">
    <location>
        <begin position="106"/>
        <end position="140"/>
    </location>
</feature>
<accession>A0A222FHJ7</accession>
<keyword evidence="1" id="KW-0175">Coiled coil</keyword>
<name>A0A222FHJ7_9GAMM</name>
<protein>
    <submittedName>
        <fullName evidence="3">Uncharacterized protein</fullName>
    </submittedName>
</protein>
<reference evidence="3 4" key="1">
    <citation type="submission" date="2017-07" db="EMBL/GenBank/DDBJ databases">
        <title>Annotated genome sequence of Bacterioplanes sanyensis isolated from Red Sea.</title>
        <authorList>
            <person name="Rehman Z.U."/>
        </authorList>
    </citation>
    <scope>NUCLEOTIDE SEQUENCE [LARGE SCALE GENOMIC DNA]</scope>
    <source>
        <strain evidence="3 4">NV9</strain>
    </source>
</reference>
<dbReference type="PROSITE" id="PS51257">
    <property type="entry name" value="PROKAR_LIPOPROTEIN"/>
    <property type="match status" value="1"/>
</dbReference>
<proteinExistence type="predicted"/>
<evidence type="ECO:0000313" key="3">
    <source>
        <dbReference type="EMBL" id="ASP38239.1"/>
    </source>
</evidence>
<dbReference type="KEGG" id="bsan:CHH28_05895"/>
<evidence type="ECO:0000313" key="4">
    <source>
        <dbReference type="Proteomes" id="UP000202440"/>
    </source>
</evidence>